<organism evidence="1">
    <name type="scientific">Escherichia coli</name>
    <dbReference type="NCBI Taxonomy" id="562"/>
    <lineage>
        <taxon>Bacteria</taxon>
        <taxon>Pseudomonadati</taxon>
        <taxon>Pseudomonadota</taxon>
        <taxon>Gammaproteobacteria</taxon>
        <taxon>Enterobacterales</taxon>
        <taxon>Enterobacteriaceae</taxon>
        <taxon>Escherichia</taxon>
    </lineage>
</organism>
<dbReference type="Proteomes" id="UP000460351">
    <property type="component" value="Unassembled WGS sequence"/>
</dbReference>
<sequence>MDTGKQLRLNILVKSAEDNIINYFNKHHWECEVTGSYPHGEYVIIKVSKGSVNYSLALLYSCATDNSVYKDLDKLVDLIVLNGDFYHLESYAYGISTDVIELKSLQNYIIKWNTSASDGKLSLGGQDIPSFKPKEFTNHIQSEQPINQIWSRIRQFRTMGLAEKLIQQRCNHFGTQLEYDVIKAKALGLAFCIQNACDYFEAASKQKLNQRVVSLYYGAIALASAEMLASPKGPASLQEVEDMTKFGHGLFTFDSVSDNPFEGFVVGVLSNGFFCKWMDFLGCDVALYPSKKPRKETDIDLSNEYVITLIELFSHIPELEELFRMVSDSSINWLTFRYDSDANGSFRFNTERKRDSYVSINDISCSKTIDDIAKLDLPIEQIEYIQSEHPGLHFKALVKHPNDEFWHGVIKQHHSPFTESSYIIPIFGGVSEYRCITTVILYALSILVRYRPSIWREVASGKYEDYLALTDEFLSVFERLAPEKFLEALLDSKVRVVQSGSMFAHI</sequence>
<evidence type="ECO:0008006" key="4">
    <source>
        <dbReference type="Google" id="ProtNLM"/>
    </source>
</evidence>
<dbReference type="RefSeq" id="WP_086353235.1">
    <property type="nucleotide sequence ID" value="NZ_CP021210.1"/>
</dbReference>
<evidence type="ECO:0000313" key="1">
    <source>
        <dbReference type="EMBL" id="ALP68876.1"/>
    </source>
</evidence>
<dbReference type="InterPro" id="IPR026988">
    <property type="entry name" value="YaaC-like"/>
</dbReference>
<dbReference type="EMBL" id="SQQU01000064">
    <property type="protein sequence ID" value="MQS33316.1"/>
    <property type="molecule type" value="Genomic_DNA"/>
</dbReference>
<dbReference type="EMBL" id="KT879914">
    <property type="protein sequence ID" value="ALP68876.1"/>
    <property type="molecule type" value="Genomic_DNA"/>
</dbReference>
<reference evidence="2 3" key="2">
    <citation type="journal article" date="2019" name="Microorganisms">
        <title>Characteristics of Carbapenem-Resistant and Colistin-Resistant Escherichia coli Co-Producing NDM-1 and MCR-1 from Pig Farms in China.</title>
        <authorList>
            <person name="Peng Z."/>
            <person name="Li X."/>
            <person name="Hu Z."/>
            <person name="Li Z."/>
            <person name="Lv Y."/>
            <person name="Lei M."/>
            <person name="Wu B."/>
            <person name="Chen H."/>
            <person name="Wang X."/>
        </authorList>
    </citation>
    <scope>NUCLEOTIDE SEQUENCE [LARGE SCALE GENOMIC DNA]</scope>
    <source>
        <strain evidence="2 3">RXD010</strain>
    </source>
</reference>
<proteinExistence type="predicted"/>
<gene>
    <name evidence="2" type="ORF">E4K51_24955</name>
</gene>
<protein>
    <recommendedName>
        <fullName evidence="4">YaaC-like Protein</fullName>
    </recommendedName>
</protein>
<evidence type="ECO:0000313" key="2">
    <source>
        <dbReference type="EMBL" id="MQS33316.1"/>
    </source>
</evidence>
<dbReference type="Pfam" id="PF14175">
    <property type="entry name" value="YaaC"/>
    <property type="match status" value="1"/>
</dbReference>
<geneLocation type="plasmid" evidence="1">
    <name>pHNEC55</name>
</geneLocation>
<accession>A0A0S2UN91</accession>
<reference evidence="1" key="1">
    <citation type="submission" date="2015-10" db="EMBL/GenBank/DDBJ databases">
        <title>Complete Nucleotide Sequence of a Conjugative Plasmid Carrying blaNDM-1.</title>
        <authorList>
            <person name="Lin D."/>
        </authorList>
    </citation>
    <scope>NUCLEOTIDE SEQUENCE</scope>
    <source>
        <strain evidence="1">HNEC55</strain>
        <plasmid evidence="1">pHNEC55</plasmid>
    </source>
</reference>
<name>A0A0S2UN91_ECOLX</name>
<keyword evidence="1" id="KW-0614">Plasmid</keyword>
<dbReference type="AlphaFoldDB" id="A0A0S2UN91"/>
<evidence type="ECO:0000313" key="3">
    <source>
        <dbReference type="Proteomes" id="UP000460351"/>
    </source>
</evidence>